<reference evidence="1" key="1">
    <citation type="submission" date="2023-11" db="EMBL/GenBank/DDBJ databases">
        <authorList>
            <person name="Poullet M."/>
        </authorList>
    </citation>
    <scope>NUCLEOTIDE SEQUENCE</scope>
    <source>
        <strain evidence="1">E1834</strain>
    </source>
</reference>
<dbReference type="EMBL" id="CAVMJV010000007">
    <property type="protein sequence ID" value="CAK5035552.1"/>
    <property type="molecule type" value="Genomic_DNA"/>
</dbReference>
<dbReference type="Proteomes" id="UP001497535">
    <property type="component" value="Unassembled WGS sequence"/>
</dbReference>
<accession>A0ACB0Y7G0</accession>
<protein>
    <submittedName>
        <fullName evidence="1">Uncharacterized protein</fullName>
    </submittedName>
</protein>
<gene>
    <name evidence="1" type="ORF">MENTE1834_LOCUS8787</name>
</gene>
<keyword evidence="2" id="KW-1185">Reference proteome</keyword>
<organism evidence="1 2">
    <name type="scientific">Meloidogyne enterolobii</name>
    <name type="common">Root-knot nematode worm</name>
    <name type="synonym">Meloidogyne mayaguensis</name>
    <dbReference type="NCBI Taxonomy" id="390850"/>
    <lineage>
        <taxon>Eukaryota</taxon>
        <taxon>Metazoa</taxon>
        <taxon>Ecdysozoa</taxon>
        <taxon>Nematoda</taxon>
        <taxon>Chromadorea</taxon>
        <taxon>Rhabditida</taxon>
        <taxon>Tylenchina</taxon>
        <taxon>Tylenchomorpha</taxon>
        <taxon>Tylenchoidea</taxon>
        <taxon>Meloidogynidae</taxon>
        <taxon>Meloidogyninae</taxon>
        <taxon>Meloidogyne</taxon>
    </lineage>
</organism>
<name>A0ACB0Y7G0_MELEN</name>
<comment type="caution">
    <text evidence="1">The sequence shown here is derived from an EMBL/GenBank/DDBJ whole genome shotgun (WGS) entry which is preliminary data.</text>
</comment>
<evidence type="ECO:0000313" key="1">
    <source>
        <dbReference type="EMBL" id="CAK5035552.1"/>
    </source>
</evidence>
<proteinExistence type="predicted"/>
<sequence length="60" mass="7106">MSFFPKKLLFFKLKAILSHAFFFPILSKFVFKNTLPPPFHLFFFCPNLRGNVLLQILVFP</sequence>
<evidence type="ECO:0000313" key="2">
    <source>
        <dbReference type="Proteomes" id="UP001497535"/>
    </source>
</evidence>